<feature type="repeat" description="ANK" evidence="3">
    <location>
        <begin position="114"/>
        <end position="142"/>
    </location>
</feature>
<protein>
    <submittedName>
        <fullName evidence="4">26S proteasome non-ATPase regulatory subunit 10</fullName>
    </submittedName>
</protein>
<keyword evidence="5" id="KW-1185">Reference proteome</keyword>
<dbReference type="EMBL" id="MTYJ01000031">
    <property type="protein sequence ID" value="OQV20382.1"/>
    <property type="molecule type" value="Genomic_DNA"/>
</dbReference>
<feature type="repeat" description="ANK" evidence="3">
    <location>
        <begin position="48"/>
        <end position="80"/>
    </location>
</feature>
<dbReference type="Gene3D" id="1.25.40.20">
    <property type="entry name" value="Ankyrin repeat-containing domain"/>
    <property type="match status" value="2"/>
</dbReference>
<dbReference type="GO" id="GO:0000502">
    <property type="term" value="C:proteasome complex"/>
    <property type="evidence" value="ECO:0007669"/>
    <property type="project" value="UniProtKB-KW"/>
</dbReference>
<dbReference type="InterPro" id="IPR002110">
    <property type="entry name" value="Ankyrin_rpt"/>
</dbReference>
<evidence type="ECO:0000256" key="2">
    <source>
        <dbReference type="ARBA" id="ARBA00023043"/>
    </source>
</evidence>
<dbReference type="PROSITE" id="PS50088">
    <property type="entry name" value="ANK_REPEAT"/>
    <property type="match status" value="3"/>
</dbReference>
<accession>A0A1W0WZ52</accession>
<dbReference type="AlphaFoldDB" id="A0A1W0WZ52"/>
<keyword evidence="2 3" id="KW-0040">ANK repeat</keyword>
<evidence type="ECO:0000256" key="3">
    <source>
        <dbReference type="PROSITE-ProRule" id="PRU00023"/>
    </source>
</evidence>
<proteinExistence type="predicted"/>
<dbReference type="Proteomes" id="UP000192578">
    <property type="component" value="Unassembled WGS sequence"/>
</dbReference>
<dbReference type="Pfam" id="PF12796">
    <property type="entry name" value="Ank_2"/>
    <property type="match status" value="1"/>
</dbReference>
<dbReference type="PROSITE" id="PS50297">
    <property type="entry name" value="ANK_REP_REGION"/>
    <property type="match status" value="3"/>
</dbReference>
<sequence>MVDTGKSPGLADKWPPVLGSQIYDGKIEEVKTIFEADKISCYETADENGFTPLLICVAAGKEDLVRFLVQRGANVTQTNDTGQQPIHYAASKNKMAIAELLLELGASVNVKDQAGNTPLHRAASQGHAQMCEFLLKNGANVNPWISLRIRRCTLPVSLRIRTSHVYLPNTELPLKLRTR</sequence>
<reference evidence="5" key="1">
    <citation type="submission" date="2017-01" db="EMBL/GenBank/DDBJ databases">
        <title>Comparative genomics of anhydrobiosis in the tardigrade Hypsibius dujardini.</title>
        <authorList>
            <person name="Yoshida Y."/>
            <person name="Koutsovoulos G."/>
            <person name="Laetsch D."/>
            <person name="Stevens L."/>
            <person name="Kumar S."/>
            <person name="Horikawa D."/>
            <person name="Ishino K."/>
            <person name="Komine S."/>
            <person name="Tomita M."/>
            <person name="Blaxter M."/>
            <person name="Arakawa K."/>
        </authorList>
    </citation>
    <scope>NUCLEOTIDE SEQUENCE [LARGE SCALE GENOMIC DNA]</scope>
    <source>
        <strain evidence="5">Z151</strain>
    </source>
</reference>
<name>A0A1W0WZ52_HYPEX</name>
<dbReference type="PANTHER" id="PTHR24180">
    <property type="entry name" value="CYCLIN-DEPENDENT KINASE INHIBITOR 2C-RELATED"/>
    <property type="match status" value="1"/>
</dbReference>
<evidence type="ECO:0000256" key="1">
    <source>
        <dbReference type="ARBA" id="ARBA00022737"/>
    </source>
</evidence>
<keyword evidence="1" id="KW-0677">Repeat</keyword>
<gene>
    <name evidence="4" type="ORF">BV898_05669</name>
</gene>
<keyword evidence="4" id="KW-0647">Proteasome</keyword>
<feature type="repeat" description="ANK" evidence="3">
    <location>
        <begin position="81"/>
        <end position="113"/>
    </location>
</feature>
<dbReference type="InterPro" id="IPR036770">
    <property type="entry name" value="Ankyrin_rpt-contain_sf"/>
</dbReference>
<dbReference type="SUPFAM" id="SSF48403">
    <property type="entry name" value="Ankyrin repeat"/>
    <property type="match status" value="1"/>
</dbReference>
<evidence type="ECO:0000313" key="5">
    <source>
        <dbReference type="Proteomes" id="UP000192578"/>
    </source>
</evidence>
<dbReference type="InterPro" id="IPR051637">
    <property type="entry name" value="Ank_repeat_dom-contain_49"/>
</dbReference>
<evidence type="ECO:0000313" key="4">
    <source>
        <dbReference type="EMBL" id="OQV20382.1"/>
    </source>
</evidence>
<comment type="caution">
    <text evidence="4">The sequence shown here is derived from an EMBL/GenBank/DDBJ whole genome shotgun (WGS) entry which is preliminary data.</text>
</comment>
<dbReference type="PANTHER" id="PTHR24180:SF45">
    <property type="entry name" value="POLY [ADP-RIBOSE] POLYMERASE TANKYRASE"/>
    <property type="match status" value="1"/>
</dbReference>
<dbReference type="OrthoDB" id="1577640at2759"/>
<dbReference type="SMART" id="SM00248">
    <property type="entry name" value="ANK"/>
    <property type="match status" value="3"/>
</dbReference>
<organism evidence="4 5">
    <name type="scientific">Hypsibius exemplaris</name>
    <name type="common">Freshwater tardigrade</name>
    <dbReference type="NCBI Taxonomy" id="2072580"/>
    <lineage>
        <taxon>Eukaryota</taxon>
        <taxon>Metazoa</taxon>
        <taxon>Ecdysozoa</taxon>
        <taxon>Tardigrada</taxon>
        <taxon>Eutardigrada</taxon>
        <taxon>Parachela</taxon>
        <taxon>Hypsibioidea</taxon>
        <taxon>Hypsibiidae</taxon>
        <taxon>Hypsibius</taxon>
    </lineage>
</organism>